<feature type="region of interest" description="Disordered" evidence="4">
    <location>
        <begin position="388"/>
        <end position="426"/>
    </location>
</feature>
<keyword evidence="6" id="KW-1185">Reference proteome</keyword>
<gene>
    <name evidence="5" type="ORF">GGU10DRAFT_344781</name>
</gene>
<dbReference type="PANTHER" id="PTHR12940">
    <property type="entry name" value="ES-2 PROTEIN - RELATED"/>
    <property type="match status" value="1"/>
</dbReference>
<feature type="region of interest" description="Disordered" evidence="4">
    <location>
        <begin position="276"/>
        <end position="370"/>
    </location>
</feature>
<evidence type="ECO:0000256" key="3">
    <source>
        <dbReference type="ARBA" id="ARBA00023242"/>
    </source>
</evidence>
<feature type="compositionally biased region" description="Basic and acidic residues" evidence="4">
    <location>
        <begin position="218"/>
        <end position="232"/>
    </location>
</feature>
<feature type="region of interest" description="Disordered" evidence="4">
    <location>
        <begin position="212"/>
        <end position="232"/>
    </location>
</feature>
<feature type="region of interest" description="Disordered" evidence="4">
    <location>
        <begin position="438"/>
        <end position="532"/>
    </location>
</feature>
<dbReference type="PANTHER" id="PTHR12940:SF0">
    <property type="entry name" value="SPLICING FACTOR ESS-2 HOMOLOG"/>
    <property type="match status" value="1"/>
</dbReference>
<comment type="subcellular location">
    <subcellularLocation>
        <location evidence="1">Nucleus</location>
    </subcellularLocation>
</comment>
<dbReference type="Pfam" id="PF09751">
    <property type="entry name" value="Es2"/>
    <property type="match status" value="1"/>
</dbReference>
<evidence type="ECO:0000313" key="6">
    <source>
        <dbReference type="Proteomes" id="UP001163798"/>
    </source>
</evidence>
<feature type="region of interest" description="Disordered" evidence="4">
    <location>
        <begin position="76"/>
        <end position="125"/>
    </location>
</feature>
<accession>A0AA38KI61</accession>
<evidence type="ECO:0000256" key="4">
    <source>
        <dbReference type="SAM" id="MobiDB-lite"/>
    </source>
</evidence>
<proteinExistence type="inferred from homology"/>
<reference evidence="5" key="1">
    <citation type="submission" date="2022-08" db="EMBL/GenBank/DDBJ databases">
        <authorList>
            <consortium name="DOE Joint Genome Institute"/>
            <person name="Min B."/>
            <person name="Riley R."/>
            <person name="Sierra-Patev S."/>
            <person name="Naranjo-Ortiz M."/>
            <person name="Looney B."/>
            <person name="Konkel Z."/>
            <person name="Slot J.C."/>
            <person name="Sakamoto Y."/>
            <person name="Steenwyk J.L."/>
            <person name="Rokas A."/>
            <person name="Carro J."/>
            <person name="Camarero S."/>
            <person name="Ferreira P."/>
            <person name="Molpeceres G."/>
            <person name="Ruiz-Duenas F.J."/>
            <person name="Serrano A."/>
            <person name="Henrissat B."/>
            <person name="Drula E."/>
            <person name="Hughes K.W."/>
            <person name="Mata J.L."/>
            <person name="Ishikawa N.K."/>
            <person name="Vargas-Isla R."/>
            <person name="Ushijima S."/>
            <person name="Smith C.A."/>
            <person name="Ahrendt S."/>
            <person name="Andreopoulos W."/>
            <person name="He G."/>
            <person name="Labutti K."/>
            <person name="Lipzen A."/>
            <person name="Ng V."/>
            <person name="Sandor L."/>
            <person name="Barry K."/>
            <person name="Martinez A.T."/>
            <person name="Xiao Y."/>
            <person name="Gibbons J.G."/>
            <person name="Terashima K."/>
            <person name="Hibbett D.S."/>
            <person name="Grigoriev I.V."/>
        </authorList>
    </citation>
    <scope>NUCLEOTIDE SEQUENCE</scope>
    <source>
        <strain evidence="5">TFB10291</strain>
    </source>
</reference>
<evidence type="ECO:0000256" key="2">
    <source>
        <dbReference type="ARBA" id="ARBA00009072"/>
    </source>
</evidence>
<feature type="region of interest" description="Disordered" evidence="4">
    <location>
        <begin position="238"/>
        <end position="257"/>
    </location>
</feature>
<sequence>MSMMSVQPDATPLPERSLNNQAVLEEDEYTAALSHIIARDFFPSLVHLDATNEYLDALKSRDPHLIGASVRRLEELNNTPMPGASRRGRMPLHTPGQTPYAFGPSDTPLRPSRPDGEPAMKKPKFDTSLSLDNFQARYTSEDNSSFTEILDEENRQRKEKWAWAWDAQKRVEEKKLIAGVERERMLLEPPPGSNPGVREKFVIEPAKAVGLISSGGSDEQKEGEIKDSDQATKELVLSKAKQGEEEEDGRDVMAPKKDNRIAGVDGWKFKARNSLMFPPDADSSPYHHKPKNLPPVPSGEERFISYGSTRLAEQEESTDVNRPLSEPPSPTRSRIMAAITGTPYHPRDPSSSSTFPLVPSLPSPTPEQLGPTAVKQLMTWGTLNATPRIISSSDDPALDIPTPSTPFHIPAPSSREALSHKLSNKASKSLRAKADLLGLGGATPGIRSSLQSSKTSATARGNMGPPSWTPAPRRSSQAAGNLTPAAKRLLDRTMGTSAQRRADVMEMTAGWSSARERDMNKVKWTPTPGKGR</sequence>
<protein>
    <submittedName>
        <fullName evidence="5">Nuclear protein DGCR14</fullName>
    </submittedName>
</protein>
<organism evidence="5 6">
    <name type="scientific">Lentinula aff. detonsa</name>
    <dbReference type="NCBI Taxonomy" id="2804958"/>
    <lineage>
        <taxon>Eukaryota</taxon>
        <taxon>Fungi</taxon>
        <taxon>Dikarya</taxon>
        <taxon>Basidiomycota</taxon>
        <taxon>Agaricomycotina</taxon>
        <taxon>Agaricomycetes</taxon>
        <taxon>Agaricomycetidae</taxon>
        <taxon>Agaricales</taxon>
        <taxon>Marasmiineae</taxon>
        <taxon>Omphalotaceae</taxon>
        <taxon>Lentinula</taxon>
    </lineage>
</organism>
<dbReference type="InterPro" id="IPR019148">
    <property type="entry name" value="Nuclear_protein_DGCR14_ESS-2"/>
</dbReference>
<comment type="caution">
    <text evidence="5">The sequence shown here is derived from an EMBL/GenBank/DDBJ whole genome shotgun (WGS) entry which is preliminary data.</text>
</comment>
<evidence type="ECO:0000313" key="5">
    <source>
        <dbReference type="EMBL" id="KAJ3788996.1"/>
    </source>
</evidence>
<feature type="compositionally biased region" description="Polar residues" evidence="4">
    <location>
        <begin position="446"/>
        <end position="459"/>
    </location>
</feature>
<comment type="similarity">
    <text evidence="2">Belongs to the ESS2 family.</text>
</comment>
<dbReference type="Proteomes" id="UP001163798">
    <property type="component" value="Unassembled WGS sequence"/>
</dbReference>
<dbReference type="GO" id="GO:0071013">
    <property type="term" value="C:catalytic step 2 spliceosome"/>
    <property type="evidence" value="ECO:0007669"/>
    <property type="project" value="TreeGrafter"/>
</dbReference>
<dbReference type="AlphaFoldDB" id="A0AA38KI61"/>
<dbReference type="EMBL" id="MU793267">
    <property type="protein sequence ID" value="KAJ3788996.1"/>
    <property type="molecule type" value="Genomic_DNA"/>
</dbReference>
<evidence type="ECO:0000256" key="1">
    <source>
        <dbReference type="ARBA" id="ARBA00004123"/>
    </source>
</evidence>
<feature type="compositionally biased region" description="Basic and acidic residues" evidence="4">
    <location>
        <begin position="112"/>
        <end position="125"/>
    </location>
</feature>
<keyword evidence="3" id="KW-0539">Nucleus</keyword>
<name>A0AA38KI61_9AGAR</name>